<feature type="compositionally biased region" description="Basic and acidic residues" evidence="1">
    <location>
        <begin position="252"/>
        <end position="268"/>
    </location>
</feature>
<feature type="region of interest" description="Disordered" evidence="1">
    <location>
        <begin position="243"/>
        <end position="268"/>
    </location>
</feature>
<evidence type="ECO:0000313" key="5">
    <source>
        <dbReference type="Proteomes" id="UP000239210"/>
    </source>
</evidence>
<evidence type="ECO:0000259" key="2">
    <source>
        <dbReference type="Pfam" id="PF08608"/>
    </source>
</evidence>
<evidence type="ECO:0000259" key="3">
    <source>
        <dbReference type="Pfam" id="PF11716"/>
    </source>
</evidence>
<dbReference type="Pfam" id="PF08608">
    <property type="entry name" value="Wyosine_form"/>
    <property type="match status" value="1"/>
</dbReference>
<dbReference type="RefSeq" id="WP_106282136.1">
    <property type="nucleotide sequence ID" value="NZ_PVTG01000026.1"/>
</dbReference>
<dbReference type="OrthoDB" id="113180at2"/>
<gene>
    <name evidence="4" type="ORF">LY71_12615</name>
</gene>
<dbReference type="Proteomes" id="UP000239210">
    <property type="component" value="Unassembled WGS sequence"/>
</dbReference>
<dbReference type="InterPro" id="IPR013917">
    <property type="entry name" value="tRNA_wybutosine-synth"/>
</dbReference>
<name>A0A2T0SRL9_9ACTN</name>
<organism evidence="4 5">
    <name type="scientific">Geodermatophilus tzadiensis</name>
    <dbReference type="NCBI Taxonomy" id="1137988"/>
    <lineage>
        <taxon>Bacteria</taxon>
        <taxon>Bacillati</taxon>
        <taxon>Actinomycetota</taxon>
        <taxon>Actinomycetes</taxon>
        <taxon>Geodermatophilales</taxon>
        <taxon>Geodermatophilaceae</taxon>
        <taxon>Geodermatophilus</taxon>
    </lineage>
</organism>
<evidence type="ECO:0000256" key="1">
    <source>
        <dbReference type="SAM" id="MobiDB-lite"/>
    </source>
</evidence>
<dbReference type="SUPFAM" id="SSF109854">
    <property type="entry name" value="DinB/YfiT-like putative metalloenzymes"/>
    <property type="match status" value="1"/>
</dbReference>
<dbReference type="AlphaFoldDB" id="A0A2T0SRL9"/>
<dbReference type="EMBL" id="PVTG01000026">
    <property type="protein sequence ID" value="PRY36054.1"/>
    <property type="molecule type" value="Genomic_DNA"/>
</dbReference>
<dbReference type="NCBIfam" id="TIGR03084">
    <property type="entry name" value="TIGR03084 family metal-binding protein"/>
    <property type="match status" value="1"/>
</dbReference>
<sequence length="268" mass="28473">MRRQLLADLAAEGSALEEVLVRLAPADWARPTPAHGWTIASQVAHLAWTDEVALQATTDPGGFERAADDPSDAVDRAAAEGAALPPAALLARWRSGRERLAAALAAAPDGVRLPWFGPPMSVASMATARLMETWAHGTDVRDALGLEPLDSPRLDHVAHLGVRTRAFAFAAHGLPVPAAPVRVELDRADGSVWSNGPADAEQRVTGPLLDFCLRVVQRRPRARLALTAVGRDAETWLDVAQAFAGPPGRGSEAGRHAARTEEAPPRPR</sequence>
<proteinExistence type="predicted"/>
<comment type="caution">
    <text evidence="4">The sequence shown here is derived from an EMBL/GenBank/DDBJ whole genome shotgun (WGS) entry which is preliminary data.</text>
</comment>
<dbReference type="InterPro" id="IPR017518">
    <property type="entry name" value="CHP03084"/>
</dbReference>
<dbReference type="NCBIfam" id="TIGR03083">
    <property type="entry name" value="maleylpyruvate isomerase family mycothiol-dependent enzyme"/>
    <property type="match status" value="1"/>
</dbReference>
<dbReference type="InterPro" id="IPR034660">
    <property type="entry name" value="DinB/YfiT-like"/>
</dbReference>
<dbReference type="Pfam" id="PF11716">
    <property type="entry name" value="MDMPI_N"/>
    <property type="match status" value="1"/>
</dbReference>
<dbReference type="InterPro" id="IPR024344">
    <property type="entry name" value="MDMPI_metal-binding"/>
</dbReference>
<evidence type="ECO:0000313" key="4">
    <source>
        <dbReference type="EMBL" id="PRY36054.1"/>
    </source>
</evidence>
<feature type="domain" description="tRNA wybutosine-synthesis" evidence="2">
    <location>
        <begin position="177"/>
        <end position="228"/>
    </location>
</feature>
<accession>A0A2T0SRL9</accession>
<dbReference type="Gene3D" id="1.20.120.450">
    <property type="entry name" value="dinb family like domain"/>
    <property type="match status" value="1"/>
</dbReference>
<protein>
    <submittedName>
        <fullName evidence="4">Uncharacterized protein (TIGR03084 family)</fullName>
    </submittedName>
</protein>
<reference evidence="4 5" key="1">
    <citation type="submission" date="2018-03" db="EMBL/GenBank/DDBJ databases">
        <title>Genomic Encyclopedia of Archaeal and Bacterial Type Strains, Phase II (KMG-II): from individual species to whole genera.</title>
        <authorList>
            <person name="Goeker M."/>
        </authorList>
    </citation>
    <scope>NUCLEOTIDE SEQUENCE [LARGE SCALE GENOMIC DNA]</scope>
    <source>
        <strain evidence="4 5">DSM 45416</strain>
    </source>
</reference>
<feature type="domain" description="Mycothiol-dependent maleylpyruvate isomerase metal-binding" evidence="3">
    <location>
        <begin position="9"/>
        <end position="141"/>
    </location>
</feature>
<dbReference type="InterPro" id="IPR017517">
    <property type="entry name" value="Maleyloyr_isom"/>
</dbReference>
<dbReference type="GO" id="GO:0046872">
    <property type="term" value="F:metal ion binding"/>
    <property type="evidence" value="ECO:0007669"/>
    <property type="project" value="InterPro"/>
</dbReference>
<keyword evidence="5" id="KW-1185">Reference proteome</keyword>